<dbReference type="EMBL" id="JBHSHC010000098">
    <property type="protein sequence ID" value="MFC4768274.1"/>
    <property type="molecule type" value="Genomic_DNA"/>
</dbReference>
<keyword evidence="2" id="KW-1185">Reference proteome</keyword>
<sequence>MWVIKCPVCSELLEQLTTVHCQKVHGVTKQHVIEQYGKPTPLFMEFAAKFAESTPVIRQRDFANSQLLTDRIRSRNRKFHSDR</sequence>
<evidence type="ECO:0000313" key="1">
    <source>
        <dbReference type="EMBL" id="MFC4768274.1"/>
    </source>
</evidence>
<evidence type="ECO:0008006" key="3">
    <source>
        <dbReference type="Google" id="ProtNLM"/>
    </source>
</evidence>
<accession>A0ABV9Q1X5</accession>
<name>A0ABV9Q1X5_9BACL</name>
<comment type="caution">
    <text evidence="1">The sequence shown here is derived from an EMBL/GenBank/DDBJ whole genome shotgun (WGS) entry which is preliminary data.</text>
</comment>
<proteinExistence type="predicted"/>
<evidence type="ECO:0000313" key="2">
    <source>
        <dbReference type="Proteomes" id="UP001596002"/>
    </source>
</evidence>
<organism evidence="1 2">
    <name type="scientific">Effusibacillus consociatus</name>
    <dbReference type="NCBI Taxonomy" id="1117041"/>
    <lineage>
        <taxon>Bacteria</taxon>
        <taxon>Bacillati</taxon>
        <taxon>Bacillota</taxon>
        <taxon>Bacilli</taxon>
        <taxon>Bacillales</taxon>
        <taxon>Alicyclobacillaceae</taxon>
        <taxon>Effusibacillus</taxon>
    </lineage>
</organism>
<dbReference type="Proteomes" id="UP001596002">
    <property type="component" value="Unassembled WGS sequence"/>
</dbReference>
<reference evidence="2" key="1">
    <citation type="journal article" date="2019" name="Int. J. Syst. Evol. Microbiol.">
        <title>The Global Catalogue of Microorganisms (GCM) 10K type strain sequencing project: providing services to taxonomists for standard genome sequencing and annotation.</title>
        <authorList>
            <consortium name="The Broad Institute Genomics Platform"/>
            <consortium name="The Broad Institute Genome Sequencing Center for Infectious Disease"/>
            <person name="Wu L."/>
            <person name="Ma J."/>
        </authorList>
    </citation>
    <scope>NUCLEOTIDE SEQUENCE [LARGE SCALE GENOMIC DNA]</scope>
    <source>
        <strain evidence="2">WYCCWR 12678</strain>
    </source>
</reference>
<protein>
    <recommendedName>
        <fullName evidence="3">C2H2-type domain-containing protein</fullName>
    </recommendedName>
</protein>
<gene>
    <name evidence="1" type="ORF">ACFO8Q_13050</name>
</gene>